<evidence type="ECO:0000313" key="3">
    <source>
        <dbReference type="Proteomes" id="UP000789738"/>
    </source>
</evidence>
<proteinExistence type="predicted"/>
<dbReference type="Pfam" id="PF01909">
    <property type="entry name" value="NTP_transf_2"/>
    <property type="match status" value="1"/>
</dbReference>
<dbReference type="AlphaFoldDB" id="A0AA86JJ66"/>
<protein>
    <recommendedName>
        <fullName evidence="1">Polymerase nucleotidyl transferase domain-containing protein</fullName>
    </recommendedName>
</protein>
<evidence type="ECO:0000313" key="2">
    <source>
        <dbReference type="EMBL" id="CAG9704390.1"/>
    </source>
</evidence>
<feature type="domain" description="Polymerase nucleotidyl transferase" evidence="1">
    <location>
        <begin position="17"/>
        <end position="49"/>
    </location>
</feature>
<dbReference type="EMBL" id="CAKJVE010000004">
    <property type="protein sequence ID" value="CAG9704390.1"/>
    <property type="molecule type" value="Genomic_DNA"/>
</dbReference>
<dbReference type="RefSeq" id="WP_342350298.1">
    <property type="nucleotide sequence ID" value="NZ_CAKJVE010000004.1"/>
</dbReference>
<organism evidence="2 3">
    <name type="scientific">Clostridium neonatale</name>
    <dbReference type="NCBI Taxonomy" id="137838"/>
    <lineage>
        <taxon>Bacteria</taxon>
        <taxon>Bacillati</taxon>
        <taxon>Bacillota</taxon>
        <taxon>Clostridia</taxon>
        <taxon>Eubacteriales</taxon>
        <taxon>Clostridiaceae</taxon>
        <taxon>Clostridium</taxon>
    </lineage>
</organism>
<dbReference type="SUPFAM" id="SSF81301">
    <property type="entry name" value="Nucleotidyltransferase"/>
    <property type="match status" value="1"/>
</dbReference>
<dbReference type="InterPro" id="IPR043519">
    <property type="entry name" value="NT_sf"/>
</dbReference>
<comment type="caution">
    <text evidence="2">The sequence shown here is derived from an EMBL/GenBank/DDBJ whole genome shotgun (WGS) entry which is preliminary data.</text>
</comment>
<evidence type="ECO:0000259" key="1">
    <source>
        <dbReference type="Pfam" id="PF01909"/>
    </source>
</evidence>
<reference evidence="2" key="1">
    <citation type="submission" date="2021-10" db="EMBL/GenBank/DDBJ databases">
        <authorList>
            <person name="Mesa V."/>
        </authorList>
    </citation>
    <scope>NUCLEOTIDE SEQUENCE</scope>
    <source>
        <strain evidence="2">CC3_PB</strain>
    </source>
</reference>
<sequence>MEKIMIKDCPLNKEYLNNVLAIGTFGSYHEECFDKNRSDIDVMILLKKNWISMMNLKLKII</sequence>
<name>A0AA86JJ66_9CLOT</name>
<accession>A0AA86JJ66</accession>
<dbReference type="Proteomes" id="UP000789738">
    <property type="component" value="Unassembled WGS sequence"/>
</dbReference>
<dbReference type="GO" id="GO:0016779">
    <property type="term" value="F:nucleotidyltransferase activity"/>
    <property type="evidence" value="ECO:0007669"/>
    <property type="project" value="InterPro"/>
</dbReference>
<gene>
    <name evidence="2" type="ORF">CNEO_41216</name>
</gene>
<dbReference type="InterPro" id="IPR002934">
    <property type="entry name" value="Polymerase_NTP_transf_dom"/>
</dbReference>